<dbReference type="Proteomes" id="UP001177003">
    <property type="component" value="Chromosome 8"/>
</dbReference>
<name>A0AA35ZS88_LACSI</name>
<protein>
    <submittedName>
        <fullName evidence="1">Uncharacterized protein</fullName>
    </submittedName>
</protein>
<sequence>MFLVSDPVALGHLQLAIFANTLKAIRCTDEVVFHPLVGVRSSLSLSKKQFFRCSSSKKSQQTAATMMNNMQSQSTERYAVVTGANKGIGFETVRQLAAGGDSRVDS</sequence>
<organism evidence="1 2">
    <name type="scientific">Lactuca saligna</name>
    <name type="common">Willowleaf lettuce</name>
    <dbReference type="NCBI Taxonomy" id="75948"/>
    <lineage>
        <taxon>Eukaryota</taxon>
        <taxon>Viridiplantae</taxon>
        <taxon>Streptophyta</taxon>
        <taxon>Embryophyta</taxon>
        <taxon>Tracheophyta</taxon>
        <taxon>Spermatophyta</taxon>
        <taxon>Magnoliopsida</taxon>
        <taxon>eudicotyledons</taxon>
        <taxon>Gunneridae</taxon>
        <taxon>Pentapetalae</taxon>
        <taxon>asterids</taxon>
        <taxon>campanulids</taxon>
        <taxon>Asterales</taxon>
        <taxon>Asteraceae</taxon>
        <taxon>Cichorioideae</taxon>
        <taxon>Cichorieae</taxon>
        <taxon>Lactucinae</taxon>
        <taxon>Lactuca</taxon>
    </lineage>
</organism>
<dbReference type="Gene3D" id="3.40.50.720">
    <property type="entry name" value="NAD(P)-binding Rossmann-like Domain"/>
    <property type="match status" value="1"/>
</dbReference>
<dbReference type="AlphaFoldDB" id="A0AA35ZS88"/>
<evidence type="ECO:0000313" key="1">
    <source>
        <dbReference type="EMBL" id="CAI9297786.1"/>
    </source>
</evidence>
<accession>A0AA35ZS88</accession>
<dbReference type="SUPFAM" id="SSF51735">
    <property type="entry name" value="NAD(P)-binding Rossmann-fold domains"/>
    <property type="match status" value="1"/>
</dbReference>
<keyword evidence="2" id="KW-1185">Reference proteome</keyword>
<evidence type="ECO:0000313" key="2">
    <source>
        <dbReference type="Proteomes" id="UP001177003"/>
    </source>
</evidence>
<gene>
    <name evidence="1" type="ORF">LSALG_LOCUS36576</name>
</gene>
<dbReference type="InterPro" id="IPR036291">
    <property type="entry name" value="NAD(P)-bd_dom_sf"/>
</dbReference>
<proteinExistence type="predicted"/>
<dbReference type="EMBL" id="OX465084">
    <property type="protein sequence ID" value="CAI9297786.1"/>
    <property type="molecule type" value="Genomic_DNA"/>
</dbReference>
<reference evidence="1" key="1">
    <citation type="submission" date="2023-04" db="EMBL/GenBank/DDBJ databases">
        <authorList>
            <person name="Vijverberg K."/>
            <person name="Xiong W."/>
            <person name="Schranz E."/>
        </authorList>
    </citation>
    <scope>NUCLEOTIDE SEQUENCE</scope>
</reference>